<proteinExistence type="predicted"/>
<evidence type="ECO:0000313" key="2">
    <source>
        <dbReference type="EMBL" id="ORY10964.1"/>
    </source>
</evidence>
<name>A0A1Y1ZLA8_9PLEO</name>
<evidence type="ECO:0000256" key="1">
    <source>
        <dbReference type="SAM" id="MobiDB-lite"/>
    </source>
</evidence>
<dbReference type="STRING" id="1231657.A0A1Y1ZLA8"/>
<gene>
    <name evidence="2" type="ORF">BCR34DRAFT_336222</name>
</gene>
<feature type="region of interest" description="Disordered" evidence="1">
    <location>
        <begin position="63"/>
        <end position="84"/>
    </location>
</feature>
<dbReference type="OrthoDB" id="4156902at2759"/>
<dbReference type="Proteomes" id="UP000193144">
    <property type="component" value="Unassembled WGS sequence"/>
</dbReference>
<protein>
    <submittedName>
        <fullName evidence="2">Uncharacterized protein</fullName>
    </submittedName>
</protein>
<keyword evidence="3" id="KW-1185">Reference proteome</keyword>
<dbReference type="SUPFAM" id="SSF46689">
    <property type="entry name" value="Homeodomain-like"/>
    <property type="match status" value="1"/>
</dbReference>
<reference evidence="2 3" key="1">
    <citation type="submission" date="2016-07" db="EMBL/GenBank/DDBJ databases">
        <title>Pervasive Adenine N6-methylation of Active Genes in Fungi.</title>
        <authorList>
            <consortium name="DOE Joint Genome Institute"/>
            <person name="Mondo S.J."/>
            <person name="Dannebaum R.O."/>
            <person name="Kuo R.C."/>
            <person name="Labutti K."/>
            <person name="Haridas S."/>
            <person name="Kuo A."/>
            <person name="Salamov A."/>
            <person name="Ahrendt S.R."/>
            <person name="Lipzen A."/>
            <person name="Sullivan W."/>
            <person name="Andreopoulos W.B."/>
            <person name="Clum A."/>
            <person name="Lindquist E."/>
            <person name="Daum C."/>
            <person name="Ramamoorthy G.K."/>
            <person name="Gryganskyi A."/>
            <person name="Culley D."/>
            <person name="Magnuson J.K."/>
            <person name="James T.Y."/>
            <person name="O'Malley M.A."/>
            <person name="Stajich J.E."/>
            <person name="Spatafora J.W."/>
            <person name="Visel A."/>
            <person name="Grigoriev I.V."/>
        </authorList>
    </citation>
    <scope>NUCLEOTIDE SEQUENCE [LARGE SCALE GENOMIC DNA]</scope>
    <source>
        <strain evidence="2 3">CBS 115471</strain>
    </source>
</reference>
<accession>A0A1Y1ZLA8</accession>
<feature type="compositionally biased region" description="Polar residues" evidence="1">
    <location>
        <begin position="71"/>
        <end position="84"/>
    </location>
</feature>
<sequence length="109" mass="12100">MAPYENSTRAIVVCLKATGKSSKEVSAISGIPTRTVNSIYARAIERGFEPCERPMKLLDKHLEDAPRSGRPSKQTNVSQKGALSQDGLNISASTVCRILKKMMEDRYKW</sequence>
<dbReference type="InterPro" id="IPR009057">
    <property type="entry name" value="Homeodomain-like_sf"/>
</dbReference>
<organism evidence="2 3">
    <name type="scientific">Clohesyomyces aquaticus</name>
    <dbReference type="NCBI Taxonomy" id="1231657"/>
    <lineage>
        <taxon>Eukaryota</taxon>
        <taxon>Fungi</taxon>
        <taxon>Dikarya</taxon>
        <taxon>Ascomycota</taxon>
        <taxon>Pezizomycotina</taxon>
        <taxon>Dothideomycetes</taxon>
        <taxon>Pleosporomycetidae</taxon>
        <taxon>Pleosporales</taxon>
        <taxon>Lindgomycetaceae</taxon>
        <taxon>Clohesyomyces</taxon>
    </lineage>
</organism>
<evidence type="ECO:0000313" key="3">
    <source>
        <dbReference type="Proteomes" id="UP000193144"/>
    </source>
</evidence>
<dbReference type="EMBL" id="MCFA01000066">
    <property type="protein sequence ID" value="ORY10964.1"/>
    <property type="molecule type" value="Genomic_DNA"/>
</dbReference>
<comment type="caution">
    <text evidence="2">The sequence shown here is derived from an EMBL/GenBank/DDBJ whole genome shotgun (WGS) entry which is preliminary data.</text>
</comment>
<dbReference type="AlphaFoldDB" id="A0A1Y1ZLA8"/>